<name>A0AA88VSN3_9ASTE</name>
<dbReference type="InterPro" id="IPR020471">
    <property type="entry name" value="AKR"/>
</dbReference>
<dbReference type="Gene3D" id="3.20.20.100">
    <property type="entry name" value="NADP-dependent oxidoreductase domain"/>
    <property type="match status" value="3"/>
</dbReference>
<dbReference type="InterPro" id="IPR023210">
    <property type="entry name" value="NADP_OxRdtase_dom"/>
</dbReference>
<dbReference type="InterPro" id="IPR018170">
    <property type="entry name" value="Aldo/ket_reductase_CS"/>
</dbReference>
<dbReference type="SUPFAM" id="SSF51430">
    <property type="entry name" value="NAD(P)-linked oxidoreductase"/>
    <property type="match status" value="2"/>
</dbReference>
<evidence type="ECO:0000256" key="1">
    <source>
        <dbReference type="ARBA" id="ARBA00007905"/>
    </source>
</evidence>
<protein>
    <recommendedName>
        <fullName evidence="4">NADP-dependent oxidoreductase domain-containing protein</fullName>
    </recommendedName>
</protein>
<feature type="domain" description="NADP-dependent oxidoreductase" evidence="4">
    <location>
        <begin position="282"/>
        <end position="466"/>
    </location>
</feature>
<comment type="caution">
    <text evidence="5">The sequence shown here is derived from an EMBL/GenBank/DDBJ whole genome shotgun (WGS) entry which is preliminary data.</text>
</comment>
<evidence type="ECO:0000313" key="6">
    <source>
        <dbReference type="Proteomes" id="UP001188597"/>
    </source>
</evidence>
<dbReference type="EMBL" id="JAVXUP010001306">
    <property type="protein sequence ID" value="KAK3013329.1"/>
    <property type="molecule type" value="Genomic_DNA"/>
</dbReference>
<dbReference type="PROSITE" id="PS00063">
    <property type="entry name" value="ALDOKETO_REDUCTASE_3"/>
    <property type="match status" value="1"/>
</dbReference>
<dbReference type="GO" id="GO:0035835">
    <property type="term" value="P:indole alkaloid biosynthetic process"/>
    <property type="evidence" value="ECO:0007669"/>
    <property type="project" value="UniProtKB-ARBA"/>
</dbReference>
<dbReference type="PROSITE" id="PS00798">
    <property type="entry name" value="ALDOKETO_REDUCTASE_1"/>
    <property type="match status" value="2"/>
</dbReference>
<dbReference type="PANTHER" id="PTHR11732">
    <property type="entry name" value="ALDO/KETO REDUCTASE"/>
    <property type="match status" value="1"/>
</dbReference>
<dbReference type="Pfam" id="PF00248">
    <property type="entry name" value="Aldo_ket_red"/>
    <property type="match status" value="3"/>
</dbReference>
<dbReference type="AlphaFoldDB" id="A0AA88VSN3"/>
<dbReference type="GO" id="GO:0016491">
    <property type="term" value="F:oxidoreductase activity"/>
    <property type="evidence" value="ECO:0007669"/>
    <property type="project" value="InterPro"/>
</dbReference>
<evidence type="ECO:0000256" key="2">
    <source>
        <dbReference type="ARBA" id="ARBA00022857"/>
    </source>
</evidence>
<organism evidence="5 6">
    <name type="scientific">Escallonia herrerae</name>
    <dbReference type="NCBI Taxonomy" id="1293975"/>
    <lineage>
        <taxon>Eukaryota</taxon>
        <taxon>Viridiplantae</taxon>
        <taxon>Streptophyta</taxon>
        <taxon>Embryophyta</taxon>
        <taxon>Tracheophyta</taxon>
        <taxon>Spermatophyta</taxon>
        <taxon>Magnoliopsida</taxon>
        <taxon>eudicotyledons</taxon>
        <taxon>Gunneridae</taxon>
        <taxon>Pentapetalae</taxon>
        <taxon>asterids</taxon>
        <taxon>campanulids</taxon>
        <taxon>Escalloniales</taxon>
        <taxon>Escalloniaceae</taxon>
        <taxon>Escallonia</taxon>
    </lineage>
</organism>
<dbReference type="Proteomes" id="UP001188597">
    <property type="component" value="Unassembled WGS sequence"/>
</dbReference>
<keyword evidence="2" id="KW-0521">NADP</keyword>
<dbReference type="PROSITE" id="PS00062">
    <property type="entry name" value="ALDOKETO_REDUCTASE_2"/>
    <property type="match status" value="1"/>
</dbReference>
<dbReference type="PRINTS" id="PR00069">
    <property type="entry name" value="ALDKETRDTASE"/>
</dbReference>
<reference evidence="5" key="1">
    <citation type="submission" date="2022-12" db="EMBL/GenBank/DDBJ databases">
        <title>Draft genome assemblies for two species of Escallonia (Escalloniales).</title>
        <authorList>
            <person name="Chanderbali A."/>
            <person name="Dervinis C."/>
            <person name="Anghel I."/>
            <person name="Soltis D."/>
            <person name="Soltis P."/>
            <person name="Zapata F."/>
        </authorList>
    </citation>
    <scope>NUCLEOTIDE SEQUENCE</scope>
    <source>
        <strain evidence="5">UCBG64.0493</strain>
        <tissue evidence="5">Leaf</tissue>
    </source>
</reference>
<feature type="domain" description="NADP-dependent oxidoreductase" evidence="4">
    <location>
        <begin position="101"/>
        <end position="205"/>
    </location>
</feature>
<gene>
    <name evidence="5" type="ORF">RJ639_009300</name>
</gene>
<evidence type="ECO:0000313" key="5">
    <source>
        <dbReference type="EMBL" id="KAK3013329.1"/>
    </source>
</evidence>
<accession>A0AA88VSN3</accession>
<dbReference type="CDD" id="cd19071">
    <property type="entry name" value="AKR_AKR1-5-like"/>
    <property type="match status" value="1"/>
</dbReference>
<evidence type="ECO:0000259" key="4">
    <source>
        <dbReference type="Pfam" id="PF00248"/>
    </source>
</evidence>
<dbReference type="InterPro" id="IPR036812">
    <property type="entry name" value="NAD(P)_OxRdtase_dom_sf"/>
</dbReference>
<proteinExistence type="inferred from homology"/>
<dbReference type="FunFam" id="3.20.20.100:FF:000013">
    <property type="entry name" value="NADPH-dependent codeinone reductase 1-1"/>
    <property type="match status" value="1"/>
</dbReference>
<feature type="domain" description="NADP-dependent oxidoreductase" evidence="4">
    <location>
        <begin position="214"/>
        <end position="281"/>
    </location>
</feature>
<feature type="region of interest" description="Disordered" evidence="3">
    <location>
        <begin position="463"/>
        <end position="496"/>
    </location>
</feature>
<sequence>MGETLISVPDIPLSSGIGRGIPVVGLGTAADPPVAFEVIRNAVLEAIEVGYRHFDTAALYNSEQPLGEAVAEAIRRGLIKSREELFITSKLWCSDAHPEHVEVNPCWQQKKLREFCRENGILVVAYAALGAVGTFYGTNRVMESEVLKEVADARGKTIPEVCLRWAYEQGIGVLVKSFNKDRMKQNLQLFSWELSEEESKKISEIPQSRACLVLGLGTAAFPPVEPEIVKQAVLEAIKLGYRHFDTAPVYQTEQVLGEAIAAALALGLIKSRDELFVTSKLNLKLEYLDLYLVHWPVCLKPGSFEYPSKLENILSLDIKSVWTAMEECQTLGLAKSIGVSNFSCKKLGDILAFSKTPPSVNQVELNPCWQQRKLLKFCKANGIVVAAFSPLGAVGTSWGSNRVMESDVLQEIAKAKCKSVAQICLRWGYEQGAVVVMKSFNKERLKANADIFNWELSEEESKKISDIPQSRGHRGEEFISPDGPIKSLEEFWDGEL</sequence>
<evidence type="ECO:0000256" key="3">
    <source>
        <dbReference type="SAM" id="MobiDB-lite"/>
    </source>
</evidence>
<comment type="similarity">
    <text evidence="1">Belongs to the aldo/keto reductase family.</text>
</comment>
<keyword evidence="6" id="KW-1185">Reference proteome</keyword>